<evidence type="ECO:0000313" key="4">
    <source>
        <dbReference type="Proteomes" id="UP000077317"/>
    </source>
</evidence>
<sequence length="467" mass="50724">MKKILQVMGILALGVLVFWAGSQVQARGRSDRAGKNSITVVQTKIVLDSYEFGPAVSKIVLETDKPLSEAVLNSETAVATAGIARQINDVYLSDAQGNRLDRYTKSNHVALELAVDYNTEDPAQSASPFTFDLSTYRNYWVDSYVVKVSGLGLKRSGSGKLQLVSSEQEAIENRLTPSADRFSDRGTSSLPYAAYQPESAAAGEKNPLIVWLHGIGEAGTDLNFPLLSNKVAALTQEEIQSQFTSSGSGEQTGAYVLVPQAPTAWNEQYGEALIETIDAYLANNPDIDSDRIYLAGASNGGAMTLEMGIHYPDYFAALVPIAAPYSYQTASDNDDKPYSLDEETLSALKDQPMWLIHSQADTTIPASESALPFYKAMIDAGFENKWISYYESALGTDLPGQVYNGHWAWIYFFNNQVTGVQSRENIGSMSGLSGLVATNPTRGGASKATVDGIEYSNIFDWLNAQKK</sequence>
<dbReference type="AlphaFoldDB" id="A0A172Q7Y8"/>
<evidence type="ECO:0000256" key="1">
    <source>
        <dbReference type="ARBA" id="ARBA00022729"/>
    </source>
</evidence>
<dbReference type="PANTHER" id="PTHR43037">
    <property type="entry name" value="UNNAMED PRODUCT-RELATED"/>
    <property type="match status" value="1"/>
</dbReference>
<reference evidence="4" key="2">
    <citation type="submission" date="2016-03" db="EMBL/GenBank/DDBJ databases">
        <title>Streptococcus antelopensis sp. nov., isolated from the feces of the Tibetan antelope (Pantholops hodgsonii) in Hoh Xil National Nature Reserve, Qinghai, China.</title>
        <authorList>
            <person name="Bai X."/>
        </authorList>
    </citation>
    <scope>NUCLEOTIDE SEQUENCE [LARGE SCALE GENOMIC DNA]</scope>
    <source>
        <strain evidence="4">TA 26</strain>
    </source>
</reference>
<name>A0A172Q7Y8_9STRE</name>
<dbReference type="Pfam" id="PF18435">
    <property type="entry name" value="EstA_Ig_like"/>
    <property type="match status" value="1"/>
</dbReference>
<evidence type="ECO:0000313" key="3">
    <source>
        <dbReference type="EMBL" id="AND79515.1"/>
    </source>
</evidence>
<protein>
    <submittedName>
        <fullName evidence="3">Glucan-binding protein</fullName>
    </submittedName>
</protein>
<dbReference type="InterPro" id="IPR000801">
    <property type="entry name" value="Esterase-like"/>
</dbReference>
<dbReference type="KEGG" id="spat:A0O21_05460"/>
<reference evidence="3 4" key="1">
    <citation type="journal article" date="2016" name="Int. J. Syst. Evol. Microbiol.">
        <title>Streptococcuspantholopis sp. nov., isolated from faeces of the Tibetan antelope (Pantholops hodgsonii).</title>
        <authorList>
            <person name="Bai X."/>
            <person name="Xiong Y."/>
            <person name="Lu S."/>
            <person name="Jin D."/>
            <person name="Lai X."/>
            <person name="Yang J."/>
            <person name="Niu L."/>
            <person name="Hu S."/>
            <person name="Meng X."/>
            <person name="Pu J."/>
            <person name="Ye C."/>
            <person name="Xu J."/>
        </authorList>
    </citation>
    <scope>NUCLEOTIDE SEQUENCE [LARGE SCALE GENOMIC DNA]</scope>
    <source>
        <strain evidence="3 4">TA 26</strain>
    </source>
</reference>
<keyword evidence="1" id="KW-0732">Signal</keyword>
<evidence type="ECO:0000259" key="2">
    <source>
        <dbReference type="Pfam" id="PF18435"/>
    </source>
</evidence>
<dbReference type="EMBL" id="CP014699">
    <property type="protein sequence ID" value="AND79515.1"/>
    <property type="molecule type" value="Genomic_DNA"/>
</dbReference>
<keyword evidence="4" id="KW-1185">Reference proteome</keyword>
<dbReference type="InterPro" id="IPR029058">
    <property type="entry name" value="AB_hydrolase_fold"/>
</dbReference>
<feature type="domain" description="Esterase Ig-like N-terminal" evidence="2">
    <location>
        <begin position="43"/>
        <end position="148"/>
    </location>
</feature>
<dbReference type="PANTHER" id="PTHR43037:SF1">
    <property type="entry name" value="BLL1128 PROTEIN"/>
    <property type="match status" value="1"/>
</dbReference>
<dbReference type="InterPro" id="IPR041172">
    <property type="entry name" value="EstA_Ig-like_N"/>
</dbReference>
<organism evidence="3 4">
    <name type="scientific">Streptococcus pantholopis</name>
    <dbReference type="NCBI Taxonomy" id="1811193"/>
    <lineage>
        <taxon>Bacteria</taxon>
        <taxon>Bacillati</taxon>
        <taxon>Bacillota</taxon>
        <taxon>Bacilli</taxon>
        <taxon>Lactobacillales</taxon>
        <taxon>Streptococcaceae</taxon>
        <taxon>Streptococcus</taxon>
    </lineage>
</organism>
<dbReference type="OrthoDB" id="9764953at2"/>
<dbReference type="Pfam" id="PF00756">
    <property type="entry name" value="Esterase"/>
    <property type="match status" value="1"/>
</dbReference>
<dbReference type="InterPro" id="IPR050955">
    <property type="entry name" value="Plant_Biomass_Hydrol_Est"/>
</dbReference>
<dbReference type="SUPFAM" id="SSF53474">
    <property type="entry name" value="alpha/beta-Hydrolases"/>
    <property type="match status" value="1"/>
</dbReference>
<dbReference type="Gene3D" id="3.40.50.1820">
    <property type="entry name" value="alpha/beta hydrolase"/>
    <property type="match status" value="1"/>
</dbReference>
<dbReference type="RefSeq" id="WP_067062488.1">
    <property type="nucleotide sequence ID" value="NZ_CP014699.1"/>
</dbReference>
<proteinExistence type="predicted"/>
<gene>
    <name evidence="3" type="ORF">A0O21_05460</name>
</gene>
<accession>A0A172Q7Y8</accession>
<dbReference type="Gene3D" id="2.60.40.2180">
    <property type="match status" value="1"/>
</dbReference>
<dbReference type="Proteomes" id="UP000077317">
    <property type="component" value="Chromosome"/>
</dbReference>